<gene>
    <name evidence="10" type="ORF">AWB76_04737</name>
</gene>
<dbReference type="PANTHER" id="PTHR21366:SF31">
    <property type="entry name" value="METALLOTHIOL TRANSFERASE FOSB"/>
    <property type="match status" value="1"/>
</dbReference>
<dbReference type="Gene3D" id="3.10.180.10">
    <property type="entry name" value="2,3-Dihydroxybiphenyl 1,2-Dioxygenase, domain 1"/>
    <property type="match status" value="1"/>
</dbReference>
<evidence type="ECO:0000256" key="3">
    <source>
        <dbReference type="ARBA" id="ARBA00022723"/>
    </source>
</evidence>
<dbReference type="InterPro" id="IPR004360">
    <property type="entry name" value="Glyas_Fos-R_dOase_dom"/>
</dbReference>
<evidence type="ECO:0000256" key="8">
    <source>
        <dbReference type="RuleBase" id="RU000683"/>
    </source>
</evidence>
<accession>A0A158BVI3</accession>
<keyword evidence="3" id="KW-0479">Metal-binding</keyword>
<dbReference type="SUPFAM" id="SSF54593">
    <property type="entry name" value="Glyoxalase/Bleomycin resistance protein/Dihydroxybiphenyl dioxygenase"/>
    <property type="match status" value="1"/>
</dbReference>
<evidence type="ECO:0000256" key="6">
    <source>
        <dbReference type="ARBA" id="ARBA00023002"/>
    </source>
</evidence>
<keyword evidence="7 8" id="KW-0408">Iron</keyword>
<keyword evidence="4 8" id="KW-0058">Aromatic hydrocarbons catabolism</keyword>
<comment type="cofactor">
    <cofactor evidence="1 8">
        <name>Fe(2+)</name>
        <dbReference type="ChEBI" id="CHEBI:29033"/>
    </cofactor>
</comment>
<dbReference type="PROSITE" id="PS00082">
    <property type="entry name" value="EXTRADIOL_DIOXYGENAS"/>
    <property type="match status" value="1"/>
</dbReference>
<dbReference type="Pfam" id="PF00903">
    <property type="entry name" value="Glyoxalase"/>
    <property type="match status" value="1"/>
</dbReference>
<evidence type="ECO:0000256" key="1">
    <source>
        <dbReference type="ARBA" id="ARBA00001954"/>
    </source>
</evidence>
<dbReference type="Proteomes" id="UP000054624">
    <property type="component" value="Unassembled WGS sequence"/>
</dbReference>
<evidence type="ECO:0000259" key="9">
    <source>
        <dbReference type="PROSITE" id="PS51819"/>
    </source>
</evidence>
<evidence type="ECO:0000313" key="10">
    <source>
        <dbReference type="EMBL" id="SAK74119.1"/>
    </source>
</evidence>
<evidence type="ECO:0000256" key="7">
    <source>
        <dbReference type="ARBA" id="ARBA00023004"/>
    </source>
</evidence>
<dbReference type="STRING" id="1777137.AWB76_04737"/>
<reference evidence="11" key="1">
    <citation type="submission" date="2016-01" db="EMBL/GenBank/DDBJ databases">
        <authorList>
            <person name="Peeters Charlotte."/>
        </authorList>
    </citation>
    <scope>NUCLEOTIDE SEQUENCE [LARGE SCALE GENOMIC DNA]</scope>
</reference>
<dbReference type="InterPro" id="IPR050383">
    <property type="entry name" value="GlyoxalaseI/FosfomycinResist"/>
</dbReference>
<dbReference type="PANTHER" id="PTHR21366">
    <property type="entry name" value="GLYOXALASE FAMILY PROTEIN"/>
    <property type="match status" value="1"/>
</dbReference>
<dbReference type="InterPro" id="IPR000486">
    <property type="entry name" value="Xdiol_ring_cleave_dOase_1/2"/>
</dbReference>
<protein>
    <submittedName>
        <fullName evidence="10">Glyoxalase</fullName>
    </submittedName>
</protein>
<evidence type="ECO:0000256" key="4">
    <source>
        <dbReference type="ARBA" id="ARBA00022797"/>
    </source>
</evidence>
<keyword evidence="11" id="KW-1185">Reference proteome</keyword>
<organism evidence="10 11">
    <name type="scientific">Caballeronia temeraria</name>
    <dbReference type="NCBI Taxonomy" id="1777137"/>
    <lineage>
        <taxon>Bacteria</taxon>
        <taxon>Pseudomonadati</taxon>
        <taxon>Pseudomonadota</taxon>
        <taxon>Betaproteobacteria</taxon>
        <taxon>Burkholderiales</taxon>
        <taxon>Burkholderiaceae</taxon>
        <taxon>Caballeronia</taxon>
    </lineage>
</organism>
<name>A0A158BVI3_9BURK</name>
<keyword evidence="6 8" id="KW-0560">Oxidoreductase</keyword>
<feature type="domain" description="VOC" evidence="9">
    <location>
        <begin position="17"/>
        <end position="158"/>
    </location>
</feature>
<sequence>MKMSDMPAADHALCLRGVDHTARPTWKLRETVEFYRDVLGLPLIHTISARGWGPATHPDFLHFFFDSGNGSTIAFFYYLGSGEPETLKGRAAHPPRPDDHVFDATHTAWLVDTQEELQAWKSRLESRGVEVSVETAHEVIESIYFRDPNGYFIEITRKLRALEPLDAHDAAATLEAAIELEARERGLARIDDVWARKAARIVKQFEADSPQLQIFVLNVPEFASLIDAARKLAICRVEERGEYTEISATEPVSFERRALGLKPAVWYGLFTGGLNGRIECFDRDVVRIAPRG</sequence>
<dbReference type="InterPro" id="IPR037523">
    <property type="entry name" value="VOC_core"/>
</dbReference>
<proteinExistence type="inferred from homology"/>
<evidence type="ECO:0000256" key="5">
    <source>
        <dbReference type="ARBA" id="ARBA00022964"/>
    </source>
</evidence>
<dbReference type="AlphaFoldDB" id="A0A158BVI3"/>
<dbReference type="GO" id="GO:0051213">
    <property type="term" value="F:dioxygenase activity"/>
    <property type="evidence" value="ECO:0007669"/>
    <property type="project" value="UniProtKB-KW"/>
</dbReference>
<evidence type="ECO:0000256" key="2">
    <source>
        <dbReference type="ARBA" id="ARBA00008784"/>
    </source>
</evidence>
<dbReference type="EMBL" id="FCOI02000017">
    <property type="protein sequence ID" value="SAK74119.1"/>
    <property type="molecule type" value="Genomic_DNA"/>
</dbReference>
<dbReference type="PROSITE" id="PS51819">
    <property type="entry name" value="VOC"/>
    <property type="match status" value="1"/>
</dbReference>
<comment type="similarity">
    <text evidence="2 8">Belongs to the extradiol ring-cleavage dioxygenase family.</text>
</comment>
<keyword evidence="5 8" id="KW-0223">Dioxygenase</keyword>
<dbReference type="InterPro" id="IPR029068">
    <property type="entry name" value="Glyas_Bleomycin-R_OHBP_Dase"/>
</dbReference>
<dbReference type="GO" id="GO:0008198">
    <property type="term" value="F:ferrous iron binding"/>
    <property type="evidence" value="ECO:0007669"/>
    <property type="project" value="InterPro"/>
</dbReference>
<evidence type="ECO:0000313" key="11">
    <source>
        <dbReference type="Proteomes" id="UP000054624"/>
    </source>
</evidence>